<keyword evidence="2" id="KW-1185">Reference proteome</keyword>
<proteinExistence type="predicted"/>
<evidence type="ECO:0000313" key="2">
    <source>
        <dbReference type="Proteomes" id="UP000324222"/>
    </source>
</evidence>
<name>A0A5B7GW79_PORTR</name>
<sequence>MIAWSTRHAPLSYSRCTVLSYCALKPLHEVLNNSTLPARPAAGQRWVCPAGKVGRVSACLVLYGYITAVV</sequence>
<comment type="caution">
    <text evidence="1">The sequence shown here is derived from an EMBL/GenBank/DDBJ whole genome shotgun (WGS) entry which is preliminary data.</text>
</comment>
<dbReference type="Proteomes" id="UP000324222">
    <property type="component" value="Unassembled WGS sequence"/>
</dbReference>
<protein>
    <submittedName>
        <fullName evidence="1">Uncharacterized protein</fullName>
    </submittedName>
</protein>
<dbReference type="EMBL" id="VSRR010019110">
    <property type="protein sequence ID" value="MPC61926.1"/>
    <property type="molecule type" value="Genomic_DNA"/>
</dbReference>
<accession>A0A5B7GW79</accession>
<organism evidence="1 2">
    <name type="scientific">Portunus trituberculatus</name>
    <name type="common">Swimming crab</name>
    <name type="synonym">Neptunus trituberculatus</name>
    <dbReference type="NCBI Taxonomy" id="210409"/>
    <lineage>
        <taxon>Eukaryota</taxon>
        <taxon>Metazoa</taxon>
        <taxon>Ecdysozoa</taxon>
        <taxon>Arthropoda</taxon>
        <taxon>Crustacea</taxon>
        <taxon>Multicrustacea</taxon>
        <taxon>Malacostraca</taxon>
        <taxon>Eumalacostraca</taxon>
        <taxon>Eucarida</taxon>
        <taxon>Decapoda</taxon>
        <taxon>Pleocyemata</taxon>
        <taxon>Brachyura</taxon>
        <taxon>Eubrachyura</taxon>
        <taxon>Portunoidea</taxon>
        <taxon>Portunidae</taxon>
        <taxon>Portuninae</taxon>
        <taxon>Portunus</taxon>
    </lineage>
</organism>
<gene>
    <name evidence="1" type="ORF">E2C01_056003</name>
</gene>
<dbReference type="AlphaFoldDB" id="A0A5B7GW79"/>
<evidence type="ECO:0000313" key="1">
    <source>
        <dbReference type="EMBL" id="MPC61926.1"/>
    </source>
</evidence>
<reference evidence="1 2" key="1">
    <citation type="submission" date="2019-05" db="EMBL/GenBank/DDBJ databases">
        <title>Another draft genome of Portunus trituberculatus and its Hox gene families provides insights of decapod evolution.</title>
        <authorList>
            <person name="Jeong J.-H."/>
            <person name="Song I."/>
            <person name="Kim S."/>
            <person name="Choi T."/>
            <person name="Kim D."/>
            <person name="Ryu S."/>
            <person name="Kim W."/>
        </authorList>
    </citation>
    <scope>NUCLEOTIDE SEQUENCE [LARGE SCALE GENOMIC DNA]</scope>
    <source>
        <tissue evidence="1">Muscle</tissue>
    </source>
</reference>